<dbReference type="InterPro" id="IPR013087">
    <property type="entry name" value="Znf_C2H2_type"/>
</dbReference>
<dbReference type="GO" id="GO:0008270">
    <property type="term" value="F:zinc ion binding"/>
    <property type="evidence" value="ECO:0007669"/>
    <property type="project" value="UniProtKB-KW"/>
</dbReference>
<dbReference type="SUPFAM" id="SSF57667">
    <property type="entry name" value="beta-beta-alpha zinc fingers"/>
    <property type="match status" value="1"/>
</dbReference>
<evidence type="ECO:0000313" key="8">
    <source>
        <dbReference type="Proteomes" id="UP001497472"/>
    </source>
</evidence>
<protein>
    <recommendedName>
        <fullName evidence="6">C2H2-type domain-containing protein</fullName>
    </recommendedName>
</protein>
<keyword evidence="3 5" id="KW-0863">Zinc-finger</keyword>
<evidence type="ECO:0000259" key="6">
    <source>
        <dbReference type="PROSITE" id="PS50157"/>
    </source>
</evidence>
<dbReference type="Proteomes" id="UP001497472">
    <property type="component" value="Unassembled WGS sequence"/>
</dbReference>
<feature type="domain" description="C2H2-type" evidence="6">
    <location>
        <begin position="339"/>
        <end position="366"/>
    </location>
</feature>
<evidence type="ECO:0000313" key="7">
    <source>
        <dbReference type="EMBL" id="CAK1553166.1"/>
    </source>
</evidence>
<dbReference type="PROSITE" id="PS00028">
    <property type="entry name" value="ZINC_FINGER_C2H2_1"/>
    <property type="match status" value="4"/>
</dbReference>
<keyword evidence="2" id="KW-0677">Repeat</keyword>
<dbReference type="SMART" id="SM00355">
    <property type="entry name" value="ZnF_C2H2"/>
    <property type="match status" value="5"/>
</dbReference>
<organism evidence="7 8">
    <name type="scientific">Leptosia nina</name>
    <dbReference type="NCBI Taxonomy" id="320188"/>
    <lineage>
        <taxon>Eukaryota</taxon>
        <taxon>Metazoa</taxon>
        <taxon>Ecdysozoa</taxon>
        <taxon>Arthropoda</taxon>
        <taxon>Hexapoda</taxon>
        <taxon>Insecta</taxon>
        <taxon>Pterygota</taxon>
        <taxon>Neoptera</taxon>
        <taxon>Endopterygota</taxon>
        <taxon>Lepidoptera</taxon>
        <taxon>Glossata</taxon>
        <taxon>Ditrysia</taxon>
        <taxon>Papilionoidea</taxon>
        <taxon>Pieridae</taxon>
        <taxon>Pierinae</taxon>
        <taxon>Leptosia</taxon>
    </lineage>
</organism>
<feature type="domain" description="C2H2-type" evidence="6">
    <location>
        <begin position="311"/>
        <end position="339"/>
    </location>
</feature>
<dbReference type="PANTHER" id="PTHR24409:SF295">
    <property type="entry name" value="AZ2-RELATED"/>
    <property type="match status" value="1"/>
</dbReference>
<feature type="domain" description="C2H2-type" evidence="6">
    <location>
        <begin position="175"/>
        <end position="203"/>
    </location>
</feature>
<dbReference type="PANTHER" id="PTHR24409">
    <property type="entry name" value="ZINC FINGER PROTEIN 142"/>
    <property type="match status" value="1"/>
</dbReference>
<dbReference type="GO" id="GO:0000981">
    <property type="term" value="F:DNA-binding transcription factor activity, RNA polymerase II-specific"/>
    <property type="evidence" value="ECO:0007669"/>
    <property type="project" value="TreeGrafter"/>
</dbReference>
<sequence length="433" mass="50442">MPNAYNSNFAKQRKRRMSVIDSGANSCEDGNISFEDQFRGFEKFPTVQVERFEISKYLNDLKSKIMHIQSEETSDKFLDLSKFTQHCCVRLVRNDLNELRNMLATNLRTNKENLSNENLENKFKCNICAKTYCNEKKLLNHQENKHLIVYKPVSKPQKRVSFSDQVIVHAAAEYHACRKCIKVFKSYTDLKAHARKTHKKQCDKINSLREFACESCEEKFNDENDMLQHKQIHFYDINDNKKGQEPKLTPKTYKISDPLPDEFKPLVVLQRLSVCKKTLKQSLAHIKQTYSHGKPKAIIDTKAKKTLLSQFQCMHCRKYFSSKSSMFRHIDTLHNPDPYHCNACEEVFSSRSLLYSHRCIRGANIPEPFFDDARPEILLNDPGVDDDSVFFEIPAPIVELKEFDNYKVVVNDGVAKDPLPMYEIVMEEVPIEF</sequence>
<dbReference type="PROSITE" id="PS50157">
    <property type="entry name" value="ZINC_FINGER_C2H2_2"/>
    <property type="match status" value="5"/>
</dbReference>
<evidence type="ECO:0000256" key="1">
    <source>
        <dbReference type="ARBA" id="ARBA00022723"/>
    </source>
</evidence>
<evidence type="ECO:0000256" key="4">
    <source>
        <dbReference type="ARBA" id="ARBA00022833"/>
    </source>
</evidence>
<dbReference type="InterPro" id="IPR036236">
    <property type="entry name" value="Znf_C2H2_sf"/>
</dbReference>
<dbReference type="AlphaFoldDB" id="A0AAV1JXW1"/>
<proteinExistence type="predicted"/>
<feature type="domain" description="C2H2-type" evidence="6">
    <location>
        <begin position="211"/>
        <end position="233"/>
    </location>
</feature>
<dbReference type="Pfam" id="PF00096">
    <property type="entry name" value="zf-C2H2"/>
    <property type="match status" value="1"/>
</dbReference>
<reference evidence="7 8" key="1">
    <citation type="submission" date="2023-11" db="EMBL/GenBank/DDBJ databases">
        <authorList>
            <person name="Okamura Y."/>
        </authorList>
    </citation>
    <scope>NUCLEOTIDE SEQUENCE [LARGE SCALE GENOMIC DNA]</scope>
</reference>
<evidence type="ECO:0000256" key="3">
    <source>
        <dbReference type="ARBA" id="ARBA00022771"/>
    </source>
</evidence>
<evidence type="ECO:0000256" key="2">
    <source>
        <dbReference type="ARBA" id="ARBA00022737"/>
    </source>
</evidence>
<keyword evidence="8" id="KW-1185">Reference proteome</keyword>
<feature type="domain" description="C2H2-type" evidence="6">
    <location>
        <begin position="123"/>
        <end position="146"/>
    </location>
</feature>
<gene>
    <name evidence="7" type="ORF">LNINA_LOCUS12180</name>
</gene>
<name>A0AAV1JXW1_9NEOP</name>
<keyword evidence="4" id="KW-0862">Zinc</keyword>
<accession>A0AAV1JXW1</accession>
<dbReference type="GO" id="GO:0000977">
    <property type="term" value="F:RNA polymerase II transcription regulatory region sequence-specific DNA binding"/>
    <property type="evidence" value="ECO:0007669"/>
    <property type="project" value="TreeGrafter"/>
</dbReference>
<comment type="caution">
    <text evidence="7">The sequence shown here is derived from an EMBL/GenBank/DDBJ whole genome shotgun (WGS) entry which is preliminary data.</text>
</comment>
<dbReference type="GO" id="GO:0005634">
    <property type="term" value="C:nucleus"/>
    <property type="evidence" value="ECO:0007669"/>
    <property type="project" value="TreeGrafter"/>
</dbReference>
<dbReference type="Gene3D" id="3.30.160.60">
    <property type="entry name" value="Classic Zinc Finger"/>
    <property type="match status" value="2"/>
</dbReference>
<keyword evidence="1" id="KW-0479">Metal-binding</keyword>
<evidence type="ECO:0000256" key="5">
    <source>
        <dbReference type="PROSITE-ProRule" id="PRU00042"/>
    </source>
</evidence>
<dbReference type="EMBL" id="CAVLEF010000215">
    <property type="protein sequence ID" value="CAK1553166.1"/>
    <property type="molecule type" value="Genomic_DNA"/>
</dbReference>